<keyword evidence="3" id="KW-1185">Reference proteome</keyword>
<dbReference type="OrthoDB" id="6287367at2759"/>
<gene>
    <name evidence="2" type="ORF">OFUS_LOCUS19768</name>
</gene>
<feature type="region of interest" description="Disordered" evidence="1">
    <location>
        <begin position="20"/>
        <end position="40"/>
    </location>
</feature>
<feature type="region of interest" description="Disordered" evidence="1">
    <location>
        <begin position="95"/>
        <end position="118"/>
    </location>
</feature>
<name>A0A8J1U633_OWEFU</name>
<protein>
    <submittedName>
        <fullName evidence="2">Uncharacterized protein</fullName>
    </submittedName>
</protein>
<organism evidence="2 3">
    <name type="scientific">Owenia fusiformis</name>
    <name type="common">Polychaete worm</name>
    <dbReference type="NCBI Taxonomy" id="6347"/>
    <lineage>
        <taxon>Eukaryota</taxon>
        <taxon>Metazoa</taxon>
        <taxon>Spiralia</taxon>
        <taxon>Lophotrochozoa</taxon>
        <taxon>Annelida</taxon>
        <taxon>Polychaeta</taxon>
        <taxon>Sedentaria</taxon>
        <taxon>Canalipalpata</taxon>
        <taxon>Sabellida</taxon>
        <taxon>Oweniida</taxon>
        <taxon>Oweniidae</taxon>
        <taxon>Owenia</taxon>
    </lineage>
</organism>
<evidence type="ECO:0000313" key="3">
    <source>
        <dbReference type="Proteomes" id="UP000749559"/>
    </source>
</evidence>
<sequence>MATAYHMEALRKQRVIERKNQATETFTENQPTMGMPASDMNEYNAMTSKTQYPNNSARYDNCSTPGDKPWVITHDTNFHNRVDKRNVHVDSIYSVMYPPPPGSSSEPIARRTRNQQRH</sequence>
<proteinExistence type="predicted"/>
<dbReference type="Proteomes" id="UP000749559">
    <property type="component" value="Unassembled WGS sequence"/>
</dbReference>
<comment type="caution">
    <text evidence="2">The sequence shown here is derived from an EMBL/GenBank/DDBJ whole genome shotgun (WGS) entry which is preliminary data.</text>
</comment>
<feature type="compositionally biased region" description="Polar residues" evidence="1">
    <location>
        <begin position="22"/>
        <end position="32"/>
    </location>
</feature>
<accession>A0A8J1U633</accession>
<evidence type="ECO:0000256" key="1">
    <source>
        <dbReference type="SAM" id="MobiDB-lite"/>
    </source>
</evidence>
<dbReference type="EMBL" id="CAIIXF020000009">
    <property type="protein sequence ID" value="CAH1795194.1"/>
    <property type="molecule type" value="Genomic_DNA"/>
</dbReference>
<reference evidence="2" key="1">
    <citation type="submission" date="2022-03" db="EMBL/GenBank/DDBJ databases">
        <authorList>
            <person name="Martin C."/>
        </authorList>
    </citation>
    <scope>NUCLEOTIDE SEQUENCE</scope>
</reference>
<evidence type="ECO:0000313" key="2">
    <source>
        <dbReference type="EMBL" id="CAH1795194.1"/>
    </source>
</evidence>
<dbReference type="AlphaFoldDB" id="A0A8J1U633"/>